<gene>
    <name evidence="2" type="ORF">B0J12DRAFT_742533</name>
</gene>
<evidence type="ECO:0000256" key="1">
    <source>
        <dbReference type="SAM" id="MobiDB-lite"/>
    </source>
</evidence>
<evidence type="ECO:0000313" key="3">
    <source>
        <dbReference type="Proteomes" id="UP000774617"/>
    </source>
</evidence>
<dbReference type="EMBL" id="JAGTJR010000021">
    <property type="protein sequence ID" value="KAH7043942.1"/>
    <property type="molecule type" value="Genomic_DNA"/>
</dbReference>
<accession>A0ABQ8G6H3</accession>
<sequence length="201" mass="22483">MDIAFFDPDRTHADYLRSALDSFLATDKWRSAKYGVAAAGSQWRRGSTPDDVRAGYDERLRRALQELREATPESDDEEDEEGEMASVRAWPRVKGWRAVTGELATPPTSGDEEDDGWRAAGLGKRKRGASAEREQGVKRVCAESRASTFGQQLETSRSSPRREAVHASRRLTRLKMADGIVLYNTHAMTTRSKARKVRNPG</sequence>
<evidence type="ECO:0000313" key="2">
    <source>
        <dbReference type="EMBL" id="KAH7043942.1"/>
    </source>
</evidence>
<comment type="caution">
    <text evidence="2">The sequence shown here is derived from an EMBL/GenBank/DDBJ whole genome shotgun (WGS) entry which is preliminary data.</text>
</comment>
<proteinExistence type="predicted"/>
<dbReference type="Proteomes" id="UP000774617">
    <property type="component" value="Unassembled WGS sequence"/>
</dbReference>
<feature type="region of interest" description="Disordered" evidence="1">
    <location>
        <begin position="123"/>
        <end position="167"/>
    </location>
</feature>
<feature type="compositionally biased region" description="Polar residues" evidence="1">
    <location>
        <begin position="145"/>
        <end position="158"/>
    </location>
</feature>
<feature type="compositionally biased region" description="Basic and acidic residues" evidence="1">
    <location>
        <begin position="129"/>
        <end position="142"/>
    </location>
</feature>
<organism evidence="2 3">
    <name type="scientific">Macrophomina phaseolina</name>
    <dbReference type="NCBI Taxonomy" id="35725"/>
    <lineage>
        <taxon>Eukaryota</taxon>
        <taxon>Fungi</taxon>
        <taxon>Dikarya</taxon>
        <taxon>Ascomycota</taxon>
        <taxon>Pezizomycotina</taxon>
        <taxon>Dothideomycetes</taxon>
        <taxon>Dothideomycetes incertae sedis</taxon>
        <taxon>Botryosphaeriales</taxon>
        <taxon>Botryosphaeriaceae</taxon>
        <taxon>Macrophomina</taxon>
    </lineage>
</organism>
<reference evidence="2 3" key="1">
    <citation type="journal article" date="2021" name="Nat. Commun.">
        <title>Genetic determinants of endophytism in the Arabidopsis root mycobiome.</title>
        <authorList>
            <person name="Mesny F."/>
            <person name="Miyauchi S."/>
            <person name="Thiergart T."/>
            <person name="Pickel B."/>
            <person name="Atanasova L."/>
            <person name="Karlsson M."/>
            <person name="Huettel B."/>
            <person name="Barry K.W."/>
            <person name="Haridas S."/>
            <person name="Chen C."/>
            <person name="Bauer D."/>
            <person name="Andreopoulos W."/>
            <person name="Pangilinan J."/>
            <person name="LaButti K."/>
            <person name="Riley R."/>
            <person name="Lipzen A."/>
            <person name="Clum A."/>
            <person name="Drula E."/>
            <person name="Henrissat B."/>
            <person name="Kohler A."/>
            <person name="Grigoriev I.V."/>
            <person name="Martin F.M."/>
            <person name="Hacquard S."/>
        </authorList>
    </citation>
    <scope>NUCLEOTIDE SEQUENCE [LARGE SCALE GENOMIC DNA]</scope>
    <source>
        <strain evidence="2 3">MPI-SDFR-AT-0080</strain>
    </source>
</reference>
<keyword evidence="3" id="KW-1185">Reference proteome</keyword>
<name>A0ABQ8G6H3_9PEZI</name>
<protein>
    <submittedName>
        <fullName evidence="2">Uncharacterized protein</fullName>
    </submittedName>
</protein>